<evidence type="ECO:0000313" key="2">
    <source>
        <dbReference type="EMBL" id="MBB6255336.1"/>
    </source>
</evidence>
<protein>
    <submittedName>
        <fullName evidence="2">Uncharacterized protein</fullName>
    </submittedName>
</protein>
<evidence type="ECO:0000313" key="3">
    <source>
        <dbReference type="Proteomes" id="UP000539175"/>
    </source>
</evidence>
<comment type="caution">
    <text evidence="2">The sequence shown here is derived from an EMBL/GenBank/DDBJ whole genome shotgun (WGS) entry which is preliminary data.</text>
</comment>
<feature type="chain" id="PRO_5030714315" evidence="1">
    <location>
        <begin position="31"/>
        <end position="103"/>
    </location>
</feature>
<proteinExistence type="predicted"/>
<dbReference type="EMBL" id="JACIIZ010000031">
    <property type="protein sequence ID" value="MBB6255336.1"/>
    <property type="molecule type" value="Genomic_DNA"/>
</dbReference>
<feature type="signal peptide" evidence="1">
    <location>
        <begin position="1"/>
        <end position="30"/>
    </location>
</feature>
<name>A0A7X0B6F6_9PROT</name>
<gene>
    <name evidence="2" type="ORF">FHS74_005935</name>
</gene>
<evidence type="ECO:0000256" key="1">
    <source>
        <dbReference type="SAM" id="SignalP"/>
    </source>
</evidence>
<keyword evidence="1" id="KW-0732">Signal</keyword>
<sequence>MTVMFKSVLIPVGVALALIGFAIAAGSAMAAGSAGPCGPAPVLSLKRLDAPPAVINGDAFVASVNGYAAKAKARGACLAKVAAASDAAGRSVGPAILPAPSGD</sequence>
<accession>A0A7X0B6F6</accession>
<keyword evidence="3" id="KW-1185">Reference proteome</keyword>
<reference evidence="2 3" key="1">
    <citation type="submission" date="2020-08" db="EMBL/GenBank/DDBJ databases">
        <title>Genomic Encyclopedia of Type Strains, Phase IV (KMG-IV): sequencing the most valuable type-strain genomes for metagenomic binning, comparative biology and taxonomic classification.</title>
        <authorList>
            <person name="Goeker M."/>
        </authorList>
    </citation>
    <scope>NUCLEOTIDE SEQUENCE [LARGE SCALE GENOMIC DNA]</scope>
    <source>
        <strain evidence="2 3">DSM 22198</strain>
    </source>
</reference>
<dbReference type="Proteomes" id="UP000539175">
    <property type="component" value="Unassembled WGS sequence"/>
</dbReference>
<dbReference type="RefSeq" id="WP_184807848.1">
    <property type="nucleotide sequence ID" value="NZ_JACIIZ010000031.1"/>
</dbReference>
<organism evidence="2 3">
    <name type="scientific">Nitrospirillum iridis</name>
    <dbReference type="NCBI Taxonomy" id="765888"/>
    <lineage>
        <taxon>Bacteria</taxon>
        <taxon>Pseudomonadati</taxon>
        <taxon>Pseudomonadota</taxon>
        <taxon>Alphaproteobacteria</taxon>
        <taxon>Rhodospirillales</taxon>
        <taxon>Azospirillaceae</taxon>
        <taxon>Nitrospirillum</taxon>
    </lineage>
</organism>
<dbReference type="AlphaFoldDB" id="A0A7X0B6F6"/>